<dbReference type="RefSeq" id="WP_209650004.1">
    <property type="nucleotide sequence ID" value="NZ_JAGGLL010000055.1"/>
</dbReference>
<keyword evidence="4" id="KW-0663">Pyridoxal phosphate</keyword>
<evidence type="ECO:0000256" key="2">
    <source>
        <dbReference type="ARBA" id="ARBA00010671"/>
    </source>
</evidence>
<dbReference type="InterPro" id="IPR008286">
    <property type="entry name" value="Prn/Lys/Arg_de-COase_C"/>
</dbReference>
<dbReference type="InterPro" id="IPR052357">
    <property type="entry name" value="Orn_Lys_Arg_decarboxylase-I"/>
</dbReference>
<accession>A0ABS4K8W1</accession>
<evidence type="ECO:0000256" key="4">
    <source>
        <dbReference type="ARBA" id="ARBA00022898"/>
    </source>
</evidence>
<evidence type="ECO:0000313" key="9">
    <source>
        <dbReference type="Proteomes" id="UP001519308"/>
    </source>
</evidence>
<feature type="domain" description="Orn/Lys/Arg decarboxylases family 1 pyridoxal-P attachment site" evidence="6">
    <location>
        <begin position="5"/>
        <end position="371"/>
    </location>
</feature>
<dbReference type="SUPFAM" id="SSF55904">
    <property type="entry name" value="Ornithine decarboxylase C-terminal domain"/>
    <property type="match status" value="1"/>
</dbReference>
<keyword evidence="3" id="KW-0210">Decarboxylase</keyword>
<dbReference type="Pfam" id="PF01276">
    <property type="entry name" value="OKR_DC_1"/>
    <property type="match status" value="1"/>
</dbReference>
<sequence length="480" mass="54856">MSKLPLIEELLKYIKEDNSYFAMPGHKMGKAFATVPEGKVILDNLIKFDVTEVDGLDNLHNPQGVLKEAQELLSKYYKSKKSYFLVNGSTSGNLAMIFSSFEEGDKIIVERNCHRSIYNGIIMRKLVPVYIKNRVSNIYDAPFSIDKEHLFSLIKGNQDAKGIVLTYPNYYGICTDLKAIIDETKKYNMKVLIDSAHGAHFGAIKELPENPIELGADMVVQSAHKTLPSLTQTSFLHISGNVDTEKVDFYVSSFLSTSPSYMFMASMDFARFFIEAYGQQVYTELLFRCNYYREKINQLEGFHIIDEGDLKTEEVYGDDRVLIDKTRYVINLPRGYSGHKLLDYLRENKIQCEMSDSRNVVLIFSPANDERDFEKLYYALENCDLEQLKDIYTIPLEVKVPKMVMLPHETFLKKKILIPMELAENKICGKAIVPYPPGIPLIMPGEKISKEAIEVIKYYKEKEVTLLGVESSQVVVIESF</sequence>
<protein>
    <submittedName>
        <fullName evidence="8">Arginine/lysine/ornithine decarboxylase</fullName>
    </submittedName>
</protein>
<dbReference type="EMBL" id="JAGGLL010000055">
    <property type="protein sequence ID" value="MBP2024223.1"/>
    <property type="molecule type" value="Genomic_DNA"/>
</dbReference>
<evidence type="ECO:0000256" key="5">
    <source>
        <dbReference type="ARBA" id="ARBA00023239"/>
    </source>
</evidence>
<comment type="caution">
    <text evidence="8">The sequence shown here is derived from an EMBL/GenBank/DDBJ whole genome shotgun (WGS) entry which is preliminary data.</text>
</comment>
<comment type="similarity">
    <text evidence="2">Belongs to the Orn/Lys/Arg decarboxylase class-I family.</text>
</comment>
<feature type="domain" description="Orn/Lys/Arg decarboxylase C-terminal" evidence="7">
    <location>
        <begin position="399"/>
        <end position="460"/>
    </location>
</feature>
<evidence type="ECO:0000256" key="3">
    <source>
        <dbReference type="ARBA" id="ARBA00022793"/>
    </source>
</evidence>
<dbReference type="SUPFAM" id="SSF53383">
    <property type="entry name" value="PLP-dependent transferases"/>
    <property type="match status" value="1"/>
</dbReference>
<keyword evidence="5" id="KW-0456">Lyase</keyword>
<gene>
    <name evidence="8" type="ORF">J2Z44_004078</name>
</gene>
<dbReference type="InterPro" id="IPR000310">
    <property type="entry name" value="Orn/Lys/Arg_deCO2ase_major_dom"/>
</dbReference>
<dbReference type="Gene3D" id="3.90.100.10">
    <property type="entry name" value="Orn/Lys/Arg decarboxylase, C-terminal domain"/>
    <property type="match status" value="1"/>
</dbReference>
<evidence type="ECO:0000259" key="6">
    <source>
        <dbReference type="Pfam" id="PF01276"/>
    </source>
</evidence>
<evidence type="ECO:0000259" key="7">
    <source>
        <dbReference type="Pfam" id="PF03711"/>
    </source>
</evidence>
<evidence type="ECO:0000256" key="1">
    <source>
        <dbReference type="ARBA" id="ARBA00001933"/>
    </source>
</evidence>
<dbReference type="PANTHER" id="PTHR43277:SF4">
    <property type="entry name" value="ARGININE DECARBOXYLASE"/>
    <property type="match status" value="1"/>
</dbReference>
<dbReference type="Gene3D" id="3.40.640.10">
    <property type="entry name" value="Type I PLP-dependent aspartate aminotransferase-like (Major domain)"/>
    <property type="match status" value="1"/>
</dbReference>
<comment type="cofactor">
    <cofactor evidence="1">
        <name>pyridoxal 5'-phosphate</name>
        <dbReference type="ChEBI" id="CHEBI:597326"/>
    </cofactor>
</comment>
<dbReference type="PANTHER" id="PTHR43277">
    <property type="entry name" value="ARGININE DECARBOXYLASE"/>
    <property type="match status" value="1"/>
</dbReference>
<dbReference type="Pfam" id="PF03711">
    <property type="entry name" value="OKR_DC_1_C"/>
    <property type="match status" value="1"/>
</dbReference>
<keyword evidence="9" id="KW-1185">Reference proteome</keyword>
<dbReference type="InterPro" id="IPR036633">
    <property type="entry name" value="Prn/Lys/Arg_de-COase_C_sf"/>
</dbReference>
<dbReference type="Proteomes" id="UP001519308">
    <property type="component" value="Unassembled WGS sequence"/>
</dbReference>
<reference evidence="8 9" key="1">
    <citation type="submission" date="2021-03" db="EMBL/GenBank/DDBJ databases">
        <title>Genomic Encyclopedia of Type Strains, Phase IV (KMG-IV): sequencing the most valuable type-strain genomes for metagenomic binning, comparative biology and taxonomic classification.</title>
        <authorList>
            <person name="Goeker M."/>
        </authorList>
    </citation>
    <scope>NUCLEOTIDE SEQUENCE [LARGE SCALE GENOMIC DNA]</scope>
    <source>
        <strain evidence="8 9">DSM 28650</strain>
    </source>
</reference>
<dbReference type="InterPro" id="IPR015424">
    <property type="entry name" value="PyrdxlP-dep_Trfase"/>
</dbReference>
<evidence type="ECO:0000313" key="8">
    <source>
        <dbReference type="EMBL" id="MBP2024223.1"/>
    </source>
</evidence>
<organism evidence="8 9">
    <name type="scientific">Clostridium punense</name>
    <dbReference type="NCBI Taxonomy" id="1054297"/>
    <lineage>
        <taxon>Bacteria</taxon>
        <taxon>Bacillati</taxon>
        <taxon>Bacillota</taxon>
        <taxon>Clostridia</taxon>
        <taxon>Eubacteriales</taxon>
        <taxon>Clostridiaceae</taxon>
        <taxon>Clostridium</taxon>
    </lineage>
</organism>
<name>A0ABS4K8W1_9CLOT</name>
<proteinExistence type="inferred from homology"/>
<dbReference type="InterPro" id="IPR015421">
    <property type="entry name" value="PyrdxlP-dep_Trfase_major"/>
</dbReference>